<evidence type="ECO:0000256" key="1">
    <source>
        <dbReference type="SAM" id="Phobius"/>
    </source>
</evidence>
<keyword evidence="1" id="KW-0812">Transmembrane</keyword>
<evidence type="ECO:0000313" key="2">
    <source>
        <dbReference type="EMBL" id="KAH3891315.1"/>
    </source>
</evidence>
<comment type="caution">
    <text evidence="2">The sequence shown here is derived from an EMBL/GenBank/DDBJ whole genome shotgun (WGS) entry which is preliminary data.</text>
</comment>
<proteinExistence type="predicted"/>
<evidence type="ECO:0000313" key="3">
    <source>
        <dbReference type="Proteomes" id="UP000828390"/>
    </source>
</evidence>
<organism evidence="2 3">
    <name type="scientific">Dreissena polymorpha</name>
    <name type="common">Zebra mussel</name>
    <name type="synonym">Mytilus polymorpha</name>
    <dbReference type="NCBI Taxonomy" id="45954"/>
    <lineage>
        <taxon>Eukaryota</taxon>
        <taxon>Metazoa</taxon>
        <taxon>Spiralia</taxon>
        <taxon>Lophotrochozoa</taxon>
        <taxon>Mollusca</taxon>
        <taxon>Bivalvia</taxon>
        <taxon>Autobranchia</taxon>
        <taxon>Heteroconchia</taxon>
        <taxon>Euheterodonta</taxon>
        <taxon>Imparidentia</taxon>
        <taxon>Neoheterodontei</taxon>
        <taxon>Myida</taxon>
        <taxon>Dreissenoidea</taxon>
        <taxon>Dreissenidae</taxon>
        <taxon>Dreissena</taxon>
    </lineage>
</organism>
<reference evidence="2" key="2">
    <citation type="submission" date="2020-11" db="EMBL/GenBank/DDBJ databases">
        <authorList>
            <person name="McCartney M.A."/>
            <person name="Auch B."/>
            <person name="Kono T."/>
            <person name="Mallez S."/>
            <person name="Becker A."/>
            <person name="Gohl D.M."/>
            <person name="Silverstein K.A.T."/>
            <person name="Koren S."/>
            <person name="Bechman K.B."/>
            <person name="Herman A."/>
            <person name="Abrahante J.E."/>
            <person name="Garbe J."/>
        </authorList>
    </citation>
    <scope>NUCLEOTIDE SEQUENCE</scope>
    <source>
        <strain evidence="2">Duluth1</strain>
        <tissue evidence="2">Whole animal</tissue>
    </source>
</reference>
<sequence>MQLYLVYGTVCDSNGLVHCSGDRYCCEGNTKCCSRLSVEFIAVIAIGAAVVVAIIVVIIIAAVKRANRNKLKVLDGRP</sequence>
<dbReference type="EMBL" id="JAIWYP010000001">
    <property type="protein sequence ID" value="KAH3891315.1"/>
    <property type="molecule type" value="Genomic_DNA"/>
</dbReference>
<name>A0A9D4S5G0_DREPO</name>
<keyword evidence="3" id="KW-1185">Reference proteome</keyword>
<accession>A0A9D4S5G0</accession>
<dbReference type="AlphaFoldDB" id="A0A9D4S5G0"/>
<keyword evidence="1" id="KW-1133">Transmembrane helix</keyword>
<gene>
    <name evidence="2" type="ORF">DPMN_015409</name>
</gene>
<reference evidence="2" key="1">
    <citation type="journal article" date="2019" name="bioRxiv">
        <title>The Genome of the Zebra Mussel, Dreissena polymorpha: A Resource for Invasive Species Research.</title>
        <authorList>
            <person name="McCartney M.A."/>
            <person name="Auch B."/>
            <person name="Kono T."/>
            <person name="Mallez S."/>
            <person name="Zhang Y."/>
            <person name="Obille A."/>
            <person name="Becker A."/>
            <person name="Abrahante J.E."/>
            <person name="Garbe J."/>
            <person name="Badalamenti J.P."/>
            <person name="Herman A."/>
            <person name="Mangelson H."/>
            <person name="Liachko I."/>
            <person name="Sullivan S."/>
            <person name="Sone E.D."/>
            <person name="Koren S."/>
            <person name="Silverstein K.A.T."/>
            <person name="Beckman K.B."/>
            <person name="Gohl D.M."/>
        </authorList>
    </citation>
    <scope>NUCLEOTIDE SEQUENCE</scope>
    <source>
        <strain evidence="2">Duluth1</strain>
        <tissue evidence="2">Whole animal</tissue>
    </source>
</reference>
<protein>
    <submittedName>
        <fullName evidence="2">Uncharacterized protein</fullName>
    </submittedName>
</protein>
<feature type="non-terminal residue" evidence="2">
    <location>
        <position position="78"/>
    </location>
</feature>
<dbReference type="Proteomes" id="UP000828390">
    <property type="component" value="Unassembled WGS sequence"/>
</dbReference>
<keyword evidence="1" id="KW-0472">Membrane</keyword>
<feature type="transmembrane region" description="Helical" evidence="1">
    <location>
        <begin position="40"/>
        <end position="63"/>
    </location>
</feature>